<proteinExistence type="predicted"/>
<reference evidence="1" key="1">
    <citation type="submission" date="2022-07" db="EMBL/GenBank/DDBJ databases">
        <title>Phylogenomic reconstructions and comparative analyses of Kickxellomycotina fungi.</title>
        <authorList>
            <person name="Reynolds N.K."/>
            <person name="Stajich J.E."/>
            <person name="Barry K."/>
            <person name="Grigoriev I.V."/>
            <person name="Crous P."/>
            <person name="Smith M.E."/>
        </authorList>
    </citation>
    <scope>NUCLEOTIDE SEQUENCE</scope>
    <source>
        <strain evidence="1">Benny 63K</strain>
    </source>
</reference>
<evidence type="ECO:0000313" key="2">
    <source>
        <dbReference type="Proteomes" id="UP001150581"/>
    </source>
</evidence>
<accession>A0ACC1I9M5</accession>
<comment type="caution">
    <text evidence="1">The sequence shown here is derived from an EMBL/GenBank/DDBJ whole genome shotgun (WGS) entry which is preliminary data.</text>
</comment>
<evidence type="ECO:0000313" key="1">
    <source>
        <dbReference type="EMBL" id="KAJ1890558.1"/>
    </source>
</evidence>
<dbReference type="Proteomes" id="UP001150581">
    <property type="component" value="Unassembled WGS sequence"/>
</dbReference>
<name>A0ACC1I9M5_9FUNG</name>
<dbReference type="EMBL" id="JANBPG010001320">
    <property type="protein sequence ID" value="KAJ1890558.1"/>
    <property type="molecule type" value="Genomic_DNA"/>
</dbReference>
<organism evidence="1 2">
    <name type="scientific">Kickxella alabastrina</name>
    <dbReference type="NCBI Taxonomy" id="61397"/>
    <lineage>
        <taxon>Eukaryota</taxon>
        <taxon>Fungi</taxon>
        <taxon>Fungi incertae sedis</taxon>
        <taxon>Zoopagomycota</taxon>
        <taxon>Kickxellomycotina</taxon>
        <taxon>Kickxellomycetes</taxon>
        <taxon>Kickxellales</taxon>
        <taxon>Kickxellaceae</taxon>
        <taxon>Kickxella</taxon>
    </lineage>
</organism>
<sequence length="61" mass="7068">MSKDKKPPLDLESPTLSLPDKIPDQCPEQDQDPAHKRLLQSYLLKVDLHLLPISFMVYFFS</sequence>
<gene>
    <name evidence="1" type="ORF">LPJ66_007408</name>
</gene>
<protein>
    <submittedName>
        <fullName evidence="1">Uncharacterized protein</fullName>
    </submittedName>
</protein>
<feature type="non-terminal residue" evidence="1">
    <location>
        <position position="61"/>
    </location>
</feature>
<keyword evidence="2" id="KW-1185">Reference proteome</keyword>